<feature type="disulfide bond" description="Redox-active" evidence="14">
    <location>
        <begin position="101"/>
        <end position="127"/>
    </location>
</feature>
<proteinExistence type="inferred from homology"/>
<dbReference type="InterPro" id="IPR003752">
    <property type="entry name" value="DiS_bond_form_DsbB/BdbC"/>
</dbReference>
<dbReference type="EMBL" id="PXYG01000001">
    <property type="protein sequence ID" value="PSJ48213.1"/>
    <property type="molecule type" value="Genomic_DNA"/>
</dbReference>
<keyword evidence="11 14" id="KW-1015">Disulfide bond</keyword>
<evidence type="ECO:0000256" key="6">
    <source>
        <dbReference type="ARBA" id="ARBA00022692"/>
    </source>
</evidence>
<dbReference type="Gene3D" id="1.20.1550.10">
    <property type="entry name" value="DsbB-like"/>
    <property type="match status" value="1"/>
</dbReference>
<dbReference type="PANTHER" id="PTHR36570">
    <property type="entry name" value="DISULFIDE BOND FORMATION PROTEIN B"/>
    <property type="match status" value="1"/>
</dbReference>
<reference evidence="16 17" key="1">
    <citation type="submission" date="2018-03" db="EMBL/GenBank/DDBJ databases">
        <title>The draft genome of Zobellella sp. 59N8.</title>
        <authorList>
            <person name="Liu L."/>
            <person name="Li L."/>
            <person name="Zhang X."/>
            <person name="Liang L."/>
            <person name="Wang T."/>
        </authorList>
    </citation>
    <scope>NUCLEOTIDE SEQUENCE [LARGE SCALE GENOMIC DNA]</scope>
    <source>
        <strain evidence="16 17">59N8</strain>
    </source>
</reference>
<keyword evidence="3 14" id="KW-0813">Transport</keyword>
<dbReference type="OrthoDB" id="3711263at2"/>
<comment type="caution">
    <text evidence="14">Lacks conserved residue(s) required for the propagation of feature annotation.</text>
</comment>
<keyword evidence="17" id="KW-1185">Reference proteome</keyword>
<evidence type="ECO:0000313" key="16">
    <source>
        <dbReference type="EMBL" id="PSJ48213.1"/>
    </source>
</evidence>
<evidence type="ECO:0000256" key="10">
    <source>
        <dbReference type="ARBA" id="ARBA00023136"/>
    </source>
</evidence>
<feature type="topological domain" description="Periplasmic" evidence="14">
    <location>
        <begin position="28"/>
        <end position="45"/>
    </location>
</feature>
<dbReference type="PANTHER" id="PTHR36570:SF2">
    <property type="entry name" value="DISULFIDE BOND FORMATION PROTEIN B"/>
    <property type="match status" value="1"/>
</dbReference>
<evidence type="ECO:0000256" key="9">
    <source>
        <dbReference type="ARBA" id="ARBA00023002"/>
    </source>
</evidence>
<feature type="transmembrane region" description="Helical" evidence="15">
    <location>
        <begin position="65"/>
        <end position="86"/>
    </location>
</feature>
<evidence type="ECO:0000256" key="7">
    <source>
        <dbReference type="ARBA" id="ARBA00022982"/>
    </source>
</evidence>
<evidence type="ECO:0000256" key="1">
    <source>
        <dbReference type="ARBA" id="ARBA00004429"/>
    </source>
</evidence>
<feature type="transmembrane region" description="Helical" evidence="15">
    <location>
        <begin position="142"/>
        <end position="164"/>
    </location>
</feature>
<feature type="topological domain" description="Periplasmic" evidence="14">
    <location>
        <begin position="87"/>
        <end position="141"/>
    </location>
</feature>
<keyword evidence="8 14" id="KW-1133">Transmembrane helix</keyword>
<accession>A0A2P7RDB3</accession>
<evidence type="ECO:0000256" key="11">
    <source>
        <dbReference type="ARBA" id="ARBA00023157"/>
    </source>
</evidence>
<name>A0A2P7RDB3_9GAMM</name>
<keyword evidence="9 14" id="KW-0560">Oxidoreductase</keyword>
<keyword evidence="12 14" id="KW-0143">Chaperone</keyword>
<evidence type="ECO:0000256" key="13">
    <source>
        <dbReference type="ARBA" id="ARBA00023284"/>
    </source>
</evidence>
<evidence type="ECO:0000256" key="4">
    <source>
        <dbReference type="ARBA" id="ARBA00022475"/>
    </source>
</evidence>
<keyword evidence="6 14" id="KW-0812">Transmembrane</keyword>
<feature type="disulfide bond" description="Redox-active" evidence="14">
    <location>
        <begin position="37"/>
        <end position="40"/>
    </location>
</feature>
<evidence type="ECO:0000256" key="5">
    <source>
        <dbReference type="ARBA" id="ARBA00022519"/>
    </source>
</evidence>
<organism evidence="16 17">
    <name type="scientific">Zobellella endophytica</name>
    <dbReference type="NCBI Taxonomy" id="2116700"/>
    <lineage>
        <taxon>Bacteria</taxon>
        <taxon>Pseudomonadati</taxon>
        <taxon>Pseudomonadota</taxon>
        <taxon>Gammaproteobacteria</taxon>
        <taxon>Aeromonadales</taxon>
        <taxon>Aeromonadaceae</taxon>
        <taxon>Zobellella</taxon>
    </lineage>
</organism>
<comment type="caution">
    <text evidence="16">The sequence shown here is derived from an EMBL/GenBank/DDBJ whole genome shotgun (WGS) entry which is preliminary data.</text>
</comment>
<dbReference type="SUPFAM" id="SSF158442">
    <property type="entry name" value="DsbB-like"/>
    <property type="match status" value="1"/>
</dbReference>
<evidence type="ECO:0000256" key="15">
    <source>
        <dbReference type="SAM" id="Phobius"/>
    </source>
</evidence>
<dbReference type="InterPro" id="IPR022920">
    <property type="entry name" value="Disulphide_bond_form_DsbB"/>
</dbReference>
<keyword evidence="7 14" id="KW-0249">Electron transport</keyword>
<evidence type="ECO:0000256" key="14">
    <source>
        <dbReference type="HAMAP-Rule" id="MF_00286"/>
    </source>
</evidence>
<dbReference type="GO" id="GO:0005886">
    <property type="term" value="C:plasma membrane"/>
    <property type="evidence" value="ECO:0007669"/>
    <property type="project" value="UniProtKB-SubCell"/>
</dbReference>
<dbReference type="Pfam" id="PF02600">
    <property type="entry name" value="DsbB"/>
    <property type="match status" value="1"/>
</dbReference>
<evidence type="ECO:0000256" key="3">
    <source>
        <dbReference type="ARBA" id="ARBA00022448"/>
    </source>
</evidence>
<dbReference type="GO" id="GO:0015035">
    <property type="term" value="F:protein-disulfide reductase activity"/>
    <property type="evidence" value="ECO:0007669"/>
    <property type="project" value="UniProtKB-UniRule"/>
</dbReference>
<dbReference type="Proteomes" id="UP000240243">
    <property type="component" value="Unassembled WGS sequence"/>
</dbReference>
<dbReference type="GO" id="GO:0006457">
    <property type="term" value="P:protein folding"/>
    <property type="evidence" value="ECO:0007669"/>
    <property type="project" value="InterPro"/>
</dbReference>
<dbReference type="InterPro" id="IPR023380">
    <property type="entry name" value="DsbB-like_sf"/>
</dbReference>
<keyword evidence="4 14" id="KW-1003">Cell membrane</keyword>
<comment type="similarity">
    <text evidence="2 14">Belongs to the DsbB family.</text>
</comment>
<keyword evidence="10 14" id="KW-0472">Membrane</keyword>
<dbReference type="HAMAP" id="MF_00286">
    <property type="entry name" value="DsbB"/>
    <property type="match status" value="1"/>
</dbReference>
<keyword evidence="5" id="KW-0997">Cell inner membrane</keyword>
<dbReference type="InterPro" id="IPR050183">
    <property type="entry name" value="DsbB"/>
</dbReference>
<dbReference type="GO" id="GO:0009055">
    <property type="term" value="F:electron transfer activity"/>
    <property type="evidence" value="ECO:0007669"/>
    <property type="project" value="UniProtKB-UniRule"/>
</dbReference>
<comment type="function">
    <text evidence="14">Required for disulfide bond formation in some periplasmic proteins. Acts by oxidizing the DsbA protein.</text>
</comment>
<dbReference type="NCBIfam" id="NF002485">
    <property type="entry name" value="PRK01749.1"/>
    <property type="match status" value="1"/>
</dbReference>
<evidence type="ECO:0000256" key="8">
    <source>
        <dbReference type="ARBA" id="ARBA00022989"/>
    </source>
</evidence>
<keyword evidence="13 14" id="KW-0676">Redox-active center</keyword>
<feature type="transmembrane region" description="Helical" evidence="15">
    <location>
        <begin position="43"/>
        <end position="60"/>
    </location>
</feature>
<gene>
    <name evidence="14" type="primary">dsbB</name>
    <name evidence="16" type="ORF">C7H85_03585</name>
</gene>
<evidence type="ECO:0000313" key="17">
    <source>
        <dbReference type="Proteomes" id="UP000240243"/>
    </source>
</evidence>
<evidence type="ECO:0000256" key="2">
    <source>
        <dbReference type="ARBA" id="ARBA00008823"/>
    </source>
</evidence>
<comment type="subcellular location">
    <subcellularLocation>
        <location evidence="1">Cell inner membrane</location>
        <topology evidence="1">Multi-pass membrane protein</topology>
    </subcellularLocation>
    <subcellularLocation>
        <location evidence="14">Cell membrane</location>
        <topology evidence="14">Multi-pass membrane protein</topology>
    </subcellularLocation>
</comment>
<protein>
    <recommendedName>
        <fullName evidence="14">Disulfide bond formation protein B</fullName>
    </recommendedName>
    <alternativeName>
        <fullName evidence="14">Disulfide oxidoreductase</fullName>
    </alternativeName>
</protein>
<sequence>MYAFSRSRFAWALLTLGTTLLLLIALFFQYALGYQPCVMCVYQRAALVVVIAAGLLGWLAPRSPVLASSAMLIWLAASADGFLLAWEHVGYQLNPSPFNQCSSFAEFPAWLPLDSWLPALFFPTGDCADVDWSLLGWSMPQWLMGIFAVLAALAAFFMLVRLLGWKRARA</sequence>
<feature type="topological domain" description="Cytoplasmic" evidence="14">
    <location>
        <begin position="1"/>
        <end position="10"/>
    </location>
</feature>
<evidence type="ECO:0000256" key="12">
    <source>
        <dbReference type="ARBA" id="ARBA00023186"/>
    </source>
</evidence>
<dbReference type="AlphaFoldDB" id="A0A2P7RDB3"/>
<feature type="topological domain" description="Cytoplasmic" evidence="14">
    <location>
        <begin position="161"/>
        <end position="170"/>
    </location>
</feature>